<dbReference type="Proteomes" id="UP000008881">
    <property type="component" value="Chromosome"/>
</dbReference>
<accession>A0A0H3FTP3</accession>
<evidence type="ECO:0000313" key="2">
    <source>
        <dbReference type="Proteomes" id="UP000008881"/>
    </source>
</evidence>
<dbReference type="EMBL" id="CP002824">
    <property type="protein sequence ID" value="AEG96149.1"/>
    <property type="molecule type" value="Genomic_DNA"/>
</dbReference>
<proteinExistence type="predicted"/>
<sequence>MPAMLARRSDEAQSVRQRFFIFIITIPFQRVGKAYRNKLQVADTLQILNGEARAGNYLFLFSHYEI</sequence>
<dbReference type="AlphaFoldDB" id="A0A0H3FTP3"/>
<dbReference type="KEGG" id="eae:EAE_06125"/>
<evidence type="ECO:0000313" key="1">
    <source>
        <dbReference type="EMBL" id="AEG96149.1"/>
    </source>
</evidence>
<name>A0A0H3FTP3_KLEAK</name>
<gene>
    <name evidence="1" type="ordered locus">EAE_06125</name>
</gene>
<dbReference type="HOGENOM" id="CLU_2824314_0_0_6"/>
<keyword evidence="2" id="KW-1185">Reference proteome</keyword>
<protein>
    <submittedName>
        <fullName evidence="1">Uncharacterized protein</fullName>
    </submittedName>
</protein>
<organism evidence="1 2">
    <name type="scientific">Klebsiella aerogenes (strain ATCC 13048 / DSM 30053 / CCUG 1429 / JCM 1235 / KCTC 2190 / NBRC 13534 / NCIMB 10102 / NCTC 10006 / CDC 819-56)</name>
    <name type="common">Enterobacter aerogenes</name>
    <dbReference type="NCBI Taxonomy" id="1028307"/>
    <lineage>
        <taxon>Bacteria</taxon>
        <taxon>Pseudomonadati</taxon>
        <taxon>Pseudomonadota</taxon>
        <taxon>Gammaproteobacteria</taxon>
        <taxon>Enterobacterales</taxon>
        <taxon>Enterobacteriaceae</taxon>
        <taxon>Klebsiella/Raoultella group</taxon>
        <taxon>Klebsiella</taxon>
    </lineage>
</organism>
<reference evidence="1 2" key="1">
    <citation type="journal article" date="2012" name="J. Bacteriol.">
        <title>Complete genome sequence of Enterobacter aerogenes KCTC 2190.</title>
        <authorList>
            <person name="Shin S.H."/>
            <person name="Kim S."/>
            <person name="Kim J.Y."/>
            <person name="Lee S."/>
            <person name="Um Y."/>
            <person name="Oh M.K."/>
            <person name="Kim Y.R."/>
            <person name="Lee J."/>
            <person name="Yang K.S."/>
        </authorList>
    </citation>
    <scope>NUCLEOTIDE SEQUENCE [LARGE SCALE GENOMIC DNA]</scope>
    <source>
        <strain evidence="1 2">KCTC 2190</strain>
    </source>
</reference>